<comment type="caution">
    <text evidence="5">The sequence shown here is derived from an EMBL/GenBank/DDBJ whole genome shotgun (WGS) entry which is preliminary data.</text>
</comment>
<proteinExistence type="predicted"/>
<dbReference type="GO" id="GO:0034080">
    <property type="term" value="P:CENP-A containing chromatin assembly"/>
    <property type="evidence" value="ECO:0007669"/>
    <property type="project" value="TreeGrafter"/>
</dbReference>
<evidence type="ECO:0000256" key="1">
    <source>
        <dbReference type="ARBA" id="ARBA00022737"/>
    </source>
</evidence>
<gene>
    <name evidence="5" type="ORF">OHK93_001042</name>
</gene>
<feature type="domain" description="Tetratricopeptide SHNi-TPR" evidence="4">
    <location>
        <begin position="236"/>
        <end position="272"/>
    </location>
</feature>
<evidence type="ECO:0000259" key="4">
    <source>
        <dbReference type="Pfam" id="PF10516"/>
    </source>
</evidence>
<feature type="compositionally biased region" description="Polar residues" evidence="3">
    <location>
        <begin position="442"/>
        <end position="451"/>
    </location>
</feature>
<keyword evidence="2" id="KW-0802">TPR repeat</keyword>
<evidence type="ECO:0000313" key="5">
    <source>
        <dbReference type="EMBL" id="MDI1489844.1"/>
    </source>
</evidence>
<dbReference type="PANTHER" id="PTHR15081:SF1">
    <property type="entry name" value="NUCLEAR AUTOANTIGENIC SPERM PROTEIN"/>
    <property type="match status" value="1"/>
</dbReference>
<sequence length="480" mass="52860">MRPTSPDELKDKILSSGNDGGANRLNNLIAQATHHYSKKDYDTAVELYADATELQAEINGEMSPSNADLLYAYGRCLYHVAVKNSDVLGSKVAGEKPKAKPRRGAGSKDIAKVDQVDQRSEQKTENGTISEAVAGEEPQIKAGDMANDTSRNPYFQFTGDENFDSSNEEDENGDDPQDNEDDDAADQEDDFANAYEVLDMARVLLSKQIEDKQAFQRKANAQGESTDIRRIEERLADAYDLQAEISLEGENFSNAAVDLRSALGIKERLFPLDSSIIAEAHYKLSLALEFQSVTQQKSAETDAEKLQTATVDYDMRKEAAVQMEAAIASCKARIETEDARMLEASSSKDLSRATAQDIDEVREMVSEMEQRLEELRHPPVPVGDNRVSTMLNDLNPLSGILGSLSGKPSDVQMTRLEDASKSANDLSNLVKKKKPVEVDVRANSSAEISQTDPKRKAYVLEEENEGGIRPKKTKVDTDHG</sequence>
<organism evidence="5 6">
    <name type="scientific">Ramalina farinacea</name>
    <dbReference type="NCBI Taxonomy" id="258253"/>
    <lineage>
        <taxon>Eukaryota</taxon>
        <taxon>Fungi</taxon>
        <taxon>Dikarya</taxon>
        <taxon>Ascomycota</taxon>
        <taxon>Pezizomycotina</taxon>
        <taxon>Lecanoromycetes</taxon>
        <taxon>OSLEUM clade</taxon>
        <taxon>Lecanoromycetidae</taxon>
        <taxon>Lecanorales</taxon>
        <taxon>Lecanorineae</taxon>
        <taxon>Ramalinaceae</taxon>
        <taxon>Ramalina</taxon>
    </lineage>
</organism>
<dbReference type="Pfam" id="PF10516">
    <property type="entry name" value="SHNi-TPR"/>
    <property type="match status" value="1"/>
</dbReference>
<dbReference type="Proteomes" id="UP001161017">
    <property type="component" value="Unassembled WGS sequence"/>
</dbReference>
<accession>A0AA43QQT1</accession>
<dbReference type="PANTHER" id="PTHR15081">
    <property type="entry name" value="NUCLEAR AUTOANTIGENIC SPERM PROTEIN NASP -RELATED"/>
    <property type="match status" value="1"/>
</dbReference>
<dbReference type="EMBL" id="JAPUFD010000010">
    <property type="protein sequence ID" value="MDI1489844.1"/>
    <property type="molecule type" value="Genomic_DNA"/>
</dbReference>
<feature type="region of interest" description="Disordered" evidence="3">
    <location>
        <begin position="93"/>
        <end position="185"/>
    </location>
</feature>
<evidence type="ECO:0000313" key="6">
    <source>
        <dbReference type="Proteomes" id="UP001161017"/>
    </source>
</evidence>
<dbReference type="InterPro" id="IPR019544">
    <property type="entry name" value="Tetratricopeptide_SHNi-TPR_dom"/>
</dbReference>
<feature type="region of interest" description="Disordered" evidence="3">
    <location>
        <begin position="441"/>
        <end position="480"/>
    </location>
</feature>
<dbReference type="GO" id="GO:0042393">
    <property type="term" value="F:histone binding"/>
    <property type="evidence" value="ECO:0007669"/>
    <property type="project" value="TreeGrafter"/>
</dbReference>
<feature type="compositionally biased region" description="Acidic residues" evidence="3">
    <location>
        <begin position="161"/>
        <end position="185"/>
    </location>
</feature>
<feature type="compositionally biased region" description="Basic and acidic residues" evidence="3">
    <location>
        <begin position="109"/>
        <end position="124"/>
    </location>
</feature>
<name>A0AA43QQT1_9LECA</name>
<dbReference type="GO" id="GO:0005654">
    <property type="term" value="C:nucleoplasm"/>
    <property type="evidence" value="ECO:0007669"/>
    <property type="project" value="TreeGrafter"/>
</dbReference>
<keyword evidence="6" id="KW-1185">Reference proteome</keyword>
<dbReference type="AlphaFoldDB" id="A0AA43QQT1"/>
<dbReference type="InterPro" id="IPR011990">
    <property type="entry name" value="TPR-like_helical_dom_sf"/>
</dbReference>
<dbReference type="Gene3D" id="1.25.40.10">
    <property type="entry name" value="Tetratricopeptide repeat domain"/>
    <property type="match status" value="1"/>
</dbReference>
<dbReference type="GO" id="GO:0006335">
    <property type="term" value="P:DNA replication-dependent chromatin assembly"/>
    <property type="evidence" value="ECO:0007669"/>
    <property type="project" value="TreeGrafter"/>
</dbReference>
<keyword evidence="1" id="KW-0677">Repeat</keyword>
<protein>
    <recommendedName>
        <fullName evidence="4">Tetratricopeptide SHNi-TPR domain-containing protein</fullName>
    </recommendedName>
</protein>
<evidence type="ECO:0000256" key="2">
    <source>
        <dbReference type="ARBA" id="ARBA00022803"/>
    </source>
</evidence>
<evidence type="ECO:0000256" key="3">
    <source>
        <dbReference type="SAM" id="MobiDB-lite"/>
    </source>
</evidence>
<reference evidence="5" key="1">
    <citation type="journal article" date="2023" name="Genome Biol. Evol.">
        <title>First Whole Genome Sequence and Flow Cytometry Genome Size Data for the Lichen-Forming Fungus Ramalina farinacea (Ascomycota).</title>
        <authorList>
            <person name="Llewellyn T."/>
            <person name="Mian S."/>
            <person name="Hill R."/>
            <person name="Leitch I.J."/>
            <person name="Gaya E."/>
        </authorList>
    </citation>
    <scope>NUCLEOTIDE SEQUENCE</scope>
    <source>
        <strain evidence="5">LIQ254RAFAR</strain>
    </source>
</reference>
<dbReference type="InterPro" id="IPR051730">
    <property type="entry name" value="NASP-like"/>
</dbReference>